<reference evidence="1 2" key="1">
    <citation type="submission" date="2012-03" db="EMBL/GenBank/DDBJ databases">
        <title>The Genome Sequence of Bartonella taylorii 8TBB.</title>
        <authorList>
            <consortium name="The Broad Institute Genome Sequencing Platform"/>
            <consortium name="The Broad Institute Genome Sequencing Center for Infectious Disease"/>
            <person name="Feldgarden M."/>
            <person name="Kirby J."/>
            <person name="Kosoy M."/>
            <person name="Birtles R."/>
            <person name="Probert W.S."/>
            <person name="Chiaraviglio L."/>
            <person name="Young S.K."/>
            <person name="Zeng Q."/>
            <person name="Gargeya S."/>
            <person name="Fitzgerald M."/>
            <person name="Haas B."/>
            <person name="Abouelleil A."/>
            <person name="Alvarado L."/>
            <person name="Arachchi H.M."/>
            <person name="Berlin A."/>
            <person name="Chapman S.B."/>
            <person name="Gearin G."/>
            <person name="Goldberg J."/>
            <person name="Griggs A."/>
            <person name="Gujja S."/>
            <person name="Hansen M."/>
            <person name="Heiman D."/>
            <person name="Howarth C."/>
            <person name="Larimer J."/>
            <person name="Lui A."/>
            <person name="MacDonald P.J.P."/>
            <person name="McCowen C."/>
            <person name="Montmayeur A."/>
            <person name="Murphy C."/>
            <person name="Neiman D."/>
            <person name="Pearson M."/>
            <person name="Priest M."/>
            <person name="Roberts A."/>
            <person name="Saif S."/>
            <person name="Shea T."/>
            <person name="Sisk P."/>
            <person name="Stolte C."/>
            <person name="Sykes S."/>
            <person name="Wortman J."/>
            <person name="Nusbaum C."/>
            <person name="Birren B."/>
        </authorList>
    </citation>
    <scope>NUCLEOTIDE SEQUENCE [LARGE SCALE GENOMIC DNA]</scope>
    <source>
        <strain evidence="1 2">8TBB</strain>
    </source>
</reference>
<protein>
    <submittedName>
        <fullName evidence="1">Uncharacterized protein</fullName>
    </submittedName>
</protein>
<name>A0A9P2RYR2_BARTA</name>
<organism evidence="1 2">
    <name type="scientific">Bartonella taylorii 8TBB</name>
    <dbReference type="NCBI Taxonomy" id="1094560"/>
    <lineage>
        <taxon>Bacteria</taxon>
        <taxon>Pseudomonadati</taxon>
        <taxon>Pseudomonadota</taxon>
        <taxon>Alphaproteobacteria</taxon>
        <taxon>Hyphomicrobiales</taxon>
        <taxon>Bartonellaceae</taxon>
        <taxon>Bartonella</taxon>
    </lineage>
</organism>
<sequence>MITSEVFTLDFVIIRKKLSVIGSGQKIRSGDLPHAVFWVKQGSSLFVEDNKVNVNHVHGLVGESAPAIFSHDGFPQNMSEIVVENSDILIKGRGARGLYFLGGSSEGRCMEGEQLVKLGEFQFKKTTFKVPDGMAIYIDDSRRYPYIVSGALTYFC</sequence>
<dbReference type="EMBL" id="AIMD01000052">
    <property type="protein sequence ID" value="EJF92813.1"/>
    <property type="molecule type" value="Genomic_DNA"/>
</dbReference>
<evidence type="ECO:0000313" key="1">
    <source>
        <dbReference type="EMBL" id="EJF92813.1"/>
    </source>
</evidence>
<keyword evidence="2" id="KW-1185">Reference proteome</keyword>
<proteinExistence type="predicted"/>
<dbReference type="Proteomes" id="UP000002648">
    <property type="component" value="Unassembled WGS sequence"/>
</dbReference>
<accession>A0A9P2RYR2</accession>
<gene>
    <name evidence="1" type="ORF">ME9_01516</name>
</gene>
<evidence type="ECO:0000313" key="2">
    <source>
        <dbReference type="Proteomes" id="UP000002648"/>
    </source>
</evidence>
<dbReference type="AlphaFoldDB" id="A0A9P2RYR2"/>
<comment type="caution">
    <text evidence="1">The sequence shown here is derived from an EMBL/GenBank/DDBJ whole genome shotgun (WGS) entry which is preliminary data.</text>
</comment>